<gene>
    <name evidence="10" type="ORF">SCLCIDRAFT_16644</name>
</gene>
<keyword evidence="4" id="KW-0677">Repeat</keyword>
<comment type="similarity">
    <text evidence="1 8">Belongs to the WD repeat DDB2/WDR76 family.</text>
</comment>
<evidence type="ECO:0000256" key="5">
    <source>
        <dbReference type="ARBA" id="ARBA00022763"/>
    </source>
</evidence>
<protein>
    <recommendedName>
        <fullName evidence="2 8">DNA damage-binding protein CMR1</fullName>
    </recommendedName>
</protein>
<evidence type="ECO:0000313" key="10">
    <source>
        <dbReference type="EMBL" id="KIM58890.1"/>
    </source>
</evidence>
<dbReference type="GO" id="GO:0006974">
    <property type="term" value="P:DNA damage response"/>
    <property type="evidence" value="ECO:0007669"/>
    <property type="project" value="UniProtKB-KW"/>
</dbReference>
<dbReference type="PANTHER" id="PTHR14773:SF0">
    <property type="entry name" value="WD REPEAT-CONTAINING PROTEIN 76"/>
    <property type="match status" value="1"/>
</dbReference>
<evidence type="ECO:0000256" key="7">
    <source>
        <dbReference type="PROSITE-ProRule" id="PRU00221"/>
    </source>
</evidence>
<sequence>MAELSAYEKEREANIARNRALLEQLDLKDASSSLGLPPKPPKAKPIQPIKKPKREQIDRVPRRQSARLKKEVIDPNETPAQRRKREAEAQKRKREEEEERIAAEEQAMLAKRPRTHELDLVELIDAGELDDDDTSALRRTFQAVTNNPMPRRVGSVRDWVFDRHDKDKEEVEALRERLSKMKIVARAKVTEDRVYSAAYHPEPSKDLIFFGDKHGQLGIWDARALPDEVADEDGHIAPVGEREGGKYWRLQQHWPATSKSSLSCIKFDPIDSHSVFTTSYDCTIRRFSLVSSISSQIFSNDDILITSIDLPPSGHEMWISDASGALTHYDLREGERSARRYELSDQKIGSVSVNPSSPHLLVTASNTRFLRLWDTRKLRTLALGKTMPMTPPPSSPVRGLSVRRSLGPFEYNYETVQDFMGSTRGRGLMRAEFQHGKSCSSAYWDPRGRSIVSTSYDDSVNLWELDAAKYDSSPLFPTFKPFSRIKHNCQTGKWLTILRAAWNPNPDVYPHFTIGNMEHSLDIFSCKGDLIARLSDPDRITAVQAVTCSHPSIVERCATGNASGRCVLWSTG</sequence>
<dbReference type="InterPro" id="IPR050853">
    <property type="entry name" value="WD_repeat_DNA-damage-binding"/>
</dbReference>
<evidence type="ECO:0000256" key="9">
    <source>
        <dbReference type="SAM" id="MobiDB-lite"/>
    </source>
</evidence>
<dbReference type="Proteomes" id="UP000053989">
    <property type="component" value="Unassembled WGS sequence"/>
</dbReference>
<name>A0A0C3DDU8_9AGAM</name>
<proteinExistence type="inferred from homology"/>
<dbReference type="InterPro" id="IPR019775">
    <property type="entry name" value="WD40_repeat_CS"/>
</dbReference>
<dbReference type="InterPro" id="IPR015943">
    <property type="entry name" value="WD40/YVTN_repeat-like_dom_sf"/>
</dbReference>
<dbReference type="STRING" id="1036808.A0A0C3DDU8"/>
<dbReference type="PROSITE" id="PS00678">
    <property type="entry name" value="WD_REPEATS_1"/>
    <property type="match status" value="1"/>
</dbReference>
<dbReference type="GO" id="GO:2000001">
    <property type="term" value="P:regulation of DNA damage checkpoint"/>
    <property type="evidence" value="ECO:0007669"/>
    <property type="project" value="TreeGrafter"/>
</dbReference>
<organism evidence="10 11">
    <name type="scientific">Scleroderma citrinum Foug A</name>
    <dbReference type="NCBI Taxonomy" id="1036808"/>
    <lineage>
        <taxon>Eukaryota</taxon>
        <taxon>Fungi</taxon>
        <taxon>Dikarya</taxon>
        <taxon>Basidiomycota</taxon>
        <taxon>Agaricomycotina</taxon>
        <taxon>Agaricomycetes</taxon>
        <taxon>Agaricomycetidae</taxon>
        <taxon>Boletales</taxon>
        <taxon>Sclerodermatineae</taxon>
        <taxon>Sclerodermataceae</taxon>
        <taxon>Scleroderma</taxon>
    </lineage>
</organism>
<reference evidence="11" key="2">
    <citation type="submission" date="2015-01" db="EMBL/GenBank/DDBJ databases">
        <title>Evolutionary Origins and Diversification of the Mycorrhizal Mutualists.</title>
        <authorList>
            <consortium name="DOE Joint Genome Institute"/>
            <consortium name="Mycorrhizal Genomics Consortium"/>
            <person name="Kohler A."/>
            <person name="Kuo A."/>
            <person name="Nagy L.G."/>
            <person name="Floudas D."/>
            <person name="Copeland A."/>
            <person name="Barry K.W."/>
            <person name="Cichocki N."/>
            <person name="Veneault-Fourrey C."/>
            <person name="LaButti K."/>
            <person name="Lindquist E.A."/>
            <person name="Lipzen A."/>
            <person name="Lundell T."/>
            <person name="Morin E."/>
            <person name="Murat C."/>
            <person name="Riley R."/>
            <person name="Ohm R."/>
            <person name="Sun H."/>
            <person name="Tunlid A."/>
            <person name="Henrissat B."/>
            <person name="Grigoriev I.V."/>
            <person name="Hibbett D.S."/>
            <person name="Martin F."/>
        </authorList>
    </citation>
    <scope>NUCLEOTIDE SEQUENCE [LARGE SCALE GENOMIC DNA]</scope>
    <source>
        <strain evidence="11">Foug A</strain>
    </source>
</reference>
<keyword evidence="5 8" id="KW-0227">DNA damage</keyword>
<keyword evidence="3 7" id="KW-0853">WD repeat</keyword>
<dbReference type="OrthoDB" id="9890280at2759"/>
<dbReference type="Pfam" id="PF00400">
    <property type="entry name" value="WD40"/>
    <property type="match status" value="1"/>
</dbReference>
<feature type="repeat" description="WD" evidence="7">
    <location>
        <begin position="432"/>
        <end position="473"/>
    </location>
</feature>
<keyword evidence="6 8" id="KW-0238">DNA-binding</keyword>
<dbReference type="EMBL" id="KN822080">
    <property type="protein sequence ID" value="KIM58890.1"/>
    <property type="molecule type" value="Genomic_DNA"/>
</dbReference>
<accession>A0A0C3DDU8</accession>
<dbReference type="SMART" id="SM00320">
    <property type="entry name" value="WD40"/>
    <property type="match status" value="5"/>
</dbReference>
<comment type="function">
    <text evidence="8">DNA-binding protein that binds to both single- and double-stranded DNA. Binds preferentially to UV-damaged DNA. May be involved in DNA-metabolic processes.</text>
</comment>
<dbReference type="GO" id="GO:0003677">
    <property type="term" value="F:DNA binding"/>
    <property type="evidence" value="ECO:0007669"/>
    <property type="project" value="UniProtKB-UniRule"/>
</dbReference>
<feature type="region of interest" description="Disordered" evidence="9">
    <location>
        <begin position="30"/>
        <end position="100"/>
    </location>
</feature>
<dbReference type="PANTHER" id="PTHR14773">
    <property type="entry name" value="WD REPEAT-CONTAINING PROTEIN 76"/>
    <property type="match status" value="1"/>
</dbReference>
<evidence type="ECO:0000256" key="1">
    <source>
        <dbReference type="ARBA" id="ARBA00005434"/>
    </source>
</evidence>
<dbReference type="HOGENOM" id="CLU_017019_1_0_1"/>
<feature type="compositionally biased region" description="Basic and acidic residues" evidence="9">
    <location>
        <begin position="85"/>
        <end position="100"/>
    </location>
</feature>
<dbReference type="InterPro" id="IPR001680">
    <property type="entry name" value="WD40_rpt"/>
</dbReference>
<keyword evidence="11" id="KW-1185">Reference proteome</keyword>
<dbReference type="Gene3D" id="2.130.10.10">
    <property type="entry name" value="YVTN repeat-like/Quinoprotein amine dehydrogenase"/>
    <property type="match status" value="2"/>
</dbReference>
<evidence type="ECO:0000256" key="4">
    <source>
        <dbReference type="ARBA" id="ARBA00022737"/>
    </source>
</evidence>
<evidence type="ECO:0000256" key="2">
    <source>
        <dbReference type="ARBA" id="ARBA00021132"/>
    </source>
</evidence>
<dbReference type="InParanoid" id="A0A0C3DDU8"/>
<evidence type="ECO:0000313" key="11">
    <source>
        <dbReference type="Proteomes" id="UP000053989"/>
    </source>
</evidence>
<evidence type="ECO:0000256" key="6">
    <source>
        <dbReference type="ARBA" id="ARBA00023125"/>
    </source>
</evidence>
<evidence type="ECO:0000256" key="3">
    <source>
        <dbReference type="ARBA" id="ARBA00022574"/>
    </source>
</evidence>
<dbReference type="GO" id="GO:0005634">
    <property type="term" value="C:nucleus"/>
    <property type="evidence" value="ECO:0007669"/>
    <property type="project" value="TreeGrafter"/>
</dbReference>
<dbReference type="SUPFAM" id="SSF50978">
    <property type="entry name" value="WD40 repeat-like"/>
    <property type="match status" value="1"/>
</dbReference>
<reference evidence="10 11" key="1">
    <citation type="submission" date="2014-04" db="EMBL/GenBank/DDBJ databases">
        <authorList>
            <consortium name="DOE Joint Genome Institute"/>
            <person name="Kuo A."/>
            <person name="Kohler A."/>
            <person name="Nagy L.G."/>
            <person name="Floudas D."/>
            <person name="Copeland A."/>
            <person name="Barry K.W."/>
            <person name="Cichocki N."/>
            <person name="Veneault-Fourrey C."/>
            <person name="LaButti K."/>
            <person name="Lindquist E.A."/>
            <person name="Lipzen A."/>
            <person name="Lundell T."/>
            <person name="Morin E."/>
            <person name="Murat C."/>
            <person name="Sun H."/>
            <person name="Tunlid A."/>
            <person name="Henrissat B."/>
            <person name="Grigoriev I.V."/>
            <person name="Hibbett D.S."/>
            <person name="Martin F."/>
            <person name="Nordberg H.P."/>
            <person name="Cantor M.N."/>
            <person name="Hua S.X."/>
        </authorList>
    </citation>
    <scope>NUCLEOTIDE SEQUENCE [LARGE SCALE GENOMIC DNA]</scope>
    <source>
        <strain evidence="10 11">Foug A</strain>
    </source>
</reference>
<dbReference type="PROSITE" id="PS50082">
    <property type="entry name" value="WD_REPEATS_2"/>
    <property type="match status" value="1"/>
</dbReference>
<dbReference type="AlphaFoldDB" id="A0A0C3DDU8"/>
<dbReference type="InterPro" id="IPR036322">
    <property type="entry name" value="WD40_repeat_dom_sf"/>
</dbReference>
<evidence type="ECO:0000256" key="8">
    <source>
        <dbReference type="RuleBase" id="RU365004"/>
    </source>
</evidence>